<feature type="compositionally biased region" description="Acidic residues" evidence="3">
    <location>
        <begin position="361"/>
        <end position="380"/>
    </location>
</feature>
<dbReference type="STRING" id="178339.BH719_08125"/>
<dbReference type="GO" id="GO:0000272">
    <property type="term" value="P:polysaccharide catabolic process"/>
    <property type="evidence" value="ECO:0007669"/>
    <property type="project" value="UniProtKB-KW"/>
</dbReference>
<dbReference type="InterPro" id="IPR013783">
    <property type="entry name" value="Ig-like_fold"/>
</dbReference>
<dbReference type="Pfam" id="PF00041">
    <property type="entry name" value="fn3"/>
    <property type="match status" value="1"/>
</dbReference>
<reference evidence="5 6" key="1">
    <citation type="submission" date="2016-09" db="EMBL/GenBank/DDBJ databases">
        <title>Complete genome sequence of Actinomyces hongkongensis HKU8.</title>
        <authorList>
            <person name="Gao Y.-X."/>
            <person name="Zhou Y.-Y."/>
            <person name="Xie Y."/>
            <person name="Wang M."/>
            <person name="Wang S.-J."/>
            <person name="Shen S.-G."/>
        </authorList>
    </citation>
    <scope>NUCLEOTIDE SEQUENCE [LARGE SCALE GENOMIC DNA]</scope>
    <source>
        <strain evidence="5 6">HKU8</strain>
    </source>
</reference>
<name>A0A1D8B3V4_9ACTO</name>
<keyword evidence="1" id="KW-0326">Glycosidase</keyword>
<dbReference type="PANTHER" id="PTHR46957">
    <property type="entry name" value="CYTOKINE RECEPTOR"/>
    <property type="match status" value="1"/>
</dbReference>
<protein>
    <recommendedName>
        <fullName evidence="4">Fibronectin type-III domain-containing protein</fullName>
    </recommendedName>
</protein>
<dbReference type="NCBIfam" id="NF012211">
    <property type="entry name" value="tand_rpt_95"/>
    <property type="match status" value="1"/>
</dbReference>
<dbReference type="Gene3D" id="2.60.40.3440">
    <property type="match status" value="1"/>
</dbReference>
<dbReference type="SUPFAM" id="SSF49265">
    <property type="entry name" value="Fibronectin type III"/>
    <property type="match status" value="1"/>
</dbReference>
<keyword evidence="1" id="KW-0378">Hydrolase</keyword>
<dbReference type="Pfam" id="PF17963">
    <property type="entry name" value="Big_9"/>
    <property type="match status" value="6"/>
</dbReference>
<dbReference type="InterPro" id="IPR036116">
    <property type="entry name" value="FN3_sf"/>
</dbReference>
<evidence type="ECO:0000313" key="6">
    <source>
        <dbReference type="Proteomes" id="UP000095214"/>
    </source>
</evidence>
<feature type="compositionally biased region" description="Polar residues" evidence="3">
    <location>
        <begin position="1553"/>
        <end position="1567"/>
    </location>
</feature>
<gene>
    <name evidence="5" type="ORF">BH719_08125</name>
</gene>
<dbReference type="GO" id="GO:0016798">
    <property type="term" value="F:hydrolase activity, acting on glycosyl bonds"/>
    <property type="evidence" value="ECO:0007669"/>
    <property type="project" value="UniProtKB-KW"/>
</dbReference>
<organism evidence="5 6">
    <name type="scientific">Pauljensenia hongkongensis</name>
    <dbReference type="NCBI Taxonomy" id="178339"/>
    <lineage>
        <taxon>Bacteria</taxon>
        <taxon>Bacillati</taxon>
        <taxon>Actinomycetota</taxon>
        <taxon>Actinomycetes</taxon>
        <taxon>Actinomycetales</taxon>
        <taxon>Actinomycetaceae</taxon>
        <taxon>Pauljensenia</taxon>
    </lineage>
</organism>
<dbReference type="Proteomes" id="UP000095214">
    <property type="component" value="Chromosome"/>
</dbReference>
<dbReference type="CDD" id="cd00063">
    <property type="entry name" value="FN3"/>
    <property type="match status" value="1"/>
</dbReference>
<sequence>MKRRMPALFVITVVLFVSVLGLLYRGMEVTHVDVDDGGIWVIDKSKQMVGHLNYDARVLDGALRAESANFDIGQAGETVTMTDRATSTIAPINVTAVALGSATPLPSGAVATQGGDTLGVYNPAEGTFWVTSAKGPVAADLGDGAALDSGEGAGASTVAVDGTAFSLSASDGTLVTVAPKGTVQSVNKSRIKGIDPAATLAMTAVGNHPVAFDTTGNILYLPNGQAYSLTDYGIAPGAVLQQPGADADSVYLATPTSLVGVPLKGGEPSVVDTGASGSPAAPVWHMGCAYGAWSGSGAYLRSCADPSKDTNDVVDTLKSAREVVFRTNRSAIVLNDVALGSVWLPDENMTIVDNWDEVEQQLAESEEEEQTTDLIDEVEDPERKEQNTPPDAEDDEFGVRPGRSTLLTVLDNDSDSDGDVLTARATSSPGFGTVVSTRGGRALQIADVADSQTGSTSFTYEASDGQDTDSATVRVSVHPWSENAAPEQRTVPTVKIGQGAQIQYNVLGDWRDPDGDQVFLQDAQAPEGLSVQFAEDGTLQIRELGAGAGPKTVDLTVSDGRAQGKGTLKVDVQEPGNQAPSANADFYVAREGETITLDPLANDTDPNGDPLRLVGISAPASVTALPDLEAGTIDFTATAQGTYQFSYTVTDGADQKIGIIRVDVIPADEASGPIAEDDLAVLPVGGSVLVAPLGNDTDPSGGVLVVQSVDVPADSGLEVALLDRHLLRVSSPAGIGESVSFTYTVSNGYGSATARVLVVPGSETNSSLPPVLQPDTVKVRVGDVGTASVLDNDRSPGGLSLSVEPTLNYEANPSVGTPFVTGNEVRIEAGGTPGTLSVVYSVIDSSGNTAASTVTFEVVPDSEANNPPRPKALTAWAASNQTTRIPVPLAGVDPDGDSVWLVGTDQQPTKGTAVVRDSWLEYTPAEGASGTDVFTYVVEDRRGARGTARVRVGIAPPASLNQNPAAVPDTVLVRPGRQVSVNVLANDVDPDGDPLALDADGLTASDPRLAPTASGDFVTITTPEAEGTYLVSYGVSDGRGGSSRGQLTAYVSANAPLKAPIARDDSLSFDRLPSDGSAARVRVTENDEDPDGSVSDLVVTTSDPGVVVDGQDLLITPQASRRLVVYTVTDSDSLSNSAVVSVPGLDSTPPTVRSEGMPIEMKAGESRTLALADYTTVRPGRSARLSEGGSIVSSNGIDQAAANGEGSVDVHAREGFSGSATVSLDVSDGSSNDSGALSARLSLTFIVRPASNQPPTLTPTPIRVGAGEDPVTQNLALAVTDPDGANPRDFAYALVSKPDSVSASVSGTALTVSAPAGTATGAAGSIAVSVDDGSGPVQASVPVEVVSTTKPKMQVSPIQLEVERDASVTVDVASRNVIGAIGPVQVVDSGPGVAAGSASTVTWSGTSVTITPDPAKAEFTYQYSITDAPGDSSRTVSNTITVKVRQTKPAAPVSVRAVSRGGAQGVGAAELLITDANLGADFVVKGYRVTDVNTGTGYDCEPQMRCLVSPLGPGPHSFTAVVRTNKGDSAPSAPSNTLDFSPDPSGVRRLQVTPGNGSLTANWSAPDQQGSGIMNYEVAVTGSGGGTEQVPASSTWYTRSGLTPGESYTVSVVAIDTNSRRSAAVSTRVTLPSAPEPPRDLKAMVVGGTGDGTTSFNVTWKLGSHHSSGWANGTVSVDSRPYPVSPGATQKEVSVPSGGSATITVTVFNADGYSNAASISVSTLVKNPLPPTAPVLKPTGNTGELQVVGLAKVPGNGYEARQLTLRYARSEAACAAGDEVEDGEVIGGLGASSTPVTLFFCQTATAVDATKVVSSATSASGTPKAGNVPKFKVKAKADGTSIKATWNIPADADIVRAHASIKEGGVAPQFGSPPPSSAVFSGLAPLNRYTVVVTLTNASGAERTVEKEVWTEEDPQYIEETWERPASCWGTPCGAFRISATRADQFAPDATLTCYVYTYRDEEHERERRKLTLDAKGNWTVTGLPTQATSAGAFAGMKQHVTSCWVEDDDDD</sequence>
<dbReference type="SMART" id="SM00060">
    <property type="entry name" value="FN3"/>
    <property type="match status" value="4"/>
</dbReference>
<feature type="region of interest" description="Disordered" evidence="3">
    <location>
        <begin position="361"/>
        <end position="399"/>
    </location>
</feature>
<dbReference type="InterPro" id="IPR003961">
    <property type="entry name" value="FN3_dom"/>
</dbReference>
<feature type="region of interest" description="Disordered" evidence="3">
    <location>
        <begin position="1524"/>
        <end position="1567"/>
    </location>
</feature>
<dbReference type="Gene3D" id="2.60.40.10">
    <property type="entry name" value="Immunoglobulins"/>
    <property type="match status" value="2"/>
</dbReference>
<evidence type="ECO:0000256" key="1">
    <source>
        <dbReference type="ARBA" id="ARBA00023295"/>
    </source>
</evidence>
<dbReference type="PROSITE" id="PS50853">
    <property type="entry name" value="FN3"/>
    <property type="match status" value="1"/>
</dbReference>
<evidence type="ECO:0000313" key="5">
    <source>
        <dbReference type="EMBL" id="AOS47813.1"/>
    </source>
</evidence>
<dbReference type="PANTHER" id="PTHR46957:SF3">
    <property type="entry name" value="CYTOKINE RECEPTOR"/>
    <property type="match status" value="1"/>
</dbReference>
<dbReference type="KEGG" id="phon:BH719_08125"/>
<accession>A0A1D8B3V4</accession>
<keyword evidence="6" id="KW-1185">Reference proteome</keyword>
<dbReference type="EMBL" id="CP017298">
    <property type="protein sequence ID" value="AOS47813.1"/>
    <property type="molecule type" value="Genomic_DNA"/>
</dbReference>
<evidence type="ECO:0000256" key="3">
    <source>
        <dbReference type="SAM" id="MobiDB-lite"/>
    </source>
</evidence>
<keyword evidence="2" id="KW-0624">Polysaccharide degradation</keyword>
<evidence type="ECO:0000256" key="2">
    <source>
        <dbReference type="ARBA" id="ARBA00023326"/>
    </source>
</evidence>
<dbReference type="GO" id="GO:0016020">
    <property type="term" value="C:membrane"/>
    <property type="evidence" value="ECO:0007669"/>
    <property type="project" value="UniProtKB-SubCell"/>
</dbReference>
<keyword evidence="2" id="KW-0119">Carbohydrate metabolism</keyword>
<proteinExistence type="predicted"/>
<dbReference type="InterPro" id="IPR050713">
    <property type="entry name" value="RTP_Phos/Ushers"/>
</dbReference>
<feature type="domain" description="Fibronectin type-III" evidence="4">
    <location>
        <begin position="1543"/>
        <end position="1633"/>
    </location>
</feature>
<evidence type="ECO:0000259" key="4">
    <source>
        <dbReference type="PROSITE" id="PS50853"/>
    </source>
</evidence>